<organism evidence="2 3">
    <name type="scientific">Fodinicurvata halophila</name>
    <dbReference type="NCBI Taxonomy" id="1419723"/>
    <lineage>
        <taxon>Bacteria</taxon>
        <taxon>Pseudomonadati</taxon>
        <taxon>Pseudomonadota</taxon>
        <taxon>Alphaproteobacteria</taxon>
        <taxon>Rhodospirillales</taxon>
        <taxon>Rhodovibrionaceae</taxon>
        <taxon>Fodinicurvata</taxon>
    </lineage>
</organism>
<dbReference type="Gene3D" id="3.30.720.100">
    <property type="match status" value="1"/>
</dbReference>
<dbReference type="Proteomes" id="UP001595799">
    <property type="component" value="Unassembled WGS sequence"/>
</dbReference>
<comment type="caution">
    <text evidence="2">The sequence shown here is derived from an EMBL/GenBank/DDBJ whole genome shotgun (WGS) entry which is preliminary data.</text>
</comment>
<dbReference type="SUPFAM" id="SSF54593">
    <property type="entry name" value="Glyoxalase/Bleomycin resistance protein/Dihydroxybiphenyl dioxygenase"/>
    <property type="match status" value="2"/>
</dbReference>
<dbReference type="InterPro" id="IPR027259">
    <property type="entry name" value="MTase_demethylubiq_bac"/>
</dbReference>
<gene>
    <name evidence="2" type="ORF">ACFOW6_10765</name>
</gene>
<feature type="domain" description="PhnB-like" evidence="1">
    <location>
        <begin position="6"/>
        <end position="132"/>
    </location>
</feature>
<dbReference type="PIRSF" id="PIRSF021700">
    <property type="entry name" value="3_dmu_93_MTrfase"/>
    <property type="match status" value="1"/>
</dbReference>
<dbReference type="InterPro" id="IPR028973">
    <property type="entry name" value="PhnB-like"/>
</dbReference>
<dbReference type="EMBL" id="JBHSCW010000005">
    <property type="protein sequence ID" value="MFC4352024.1"/>
    <property type="molecule type" value="Genomic_DNA"/>
</dbReference>
<accession>A0ABV8UNA1</accession>
<dbReference type="PANTHER" id="PTHR33990">
    <property type="entry name" value="PROTEIN YJDN-RELATED"/>
    <property type="match status" value="1"/>
</dbReference>
<reference evidence="3" key="1">
    <citation type="journal article" date="2019" name="Int. J. Syst. Evol. Microbiol.">
        <title>The Global Catalogue of Microorganisms (GCM) 10K type strain sequencing project: providing services to taxonomists for standard genome sequencing and annotation.</title>
        <authorList>
            <consortium name="The Broad Institute Genomics Platform"/>
            <consortium name="The Broad Institute Genome Sequencing Center for Infectious Disease"/>
            <person name="Wu L."/>
            <person name="Ma J."/>
        </authorList>
    </citation>
    <scope>NUCLEOTIDE SEQUENCE [LARGE SCALE GENOMIC DNA]</scope>
    <source>
        <strain evidence="3">CECT 8472</strain>
    </source>
</reference>
<dbReference type="Gene3D" id="3.30.720.110">
    <property type="match status" value="1"/>
</dbReference>
<sequence>MTTEQTIVPCLWFDDQAEAAATFYTSLFPDSGIAETTRYSRAAAEMSGRPEGAVMTVGFRLAGRSFVGLNGGPLFRFTPAISLFVSCADVEEARGLFERLAEGGTALMPFQEYPFSAGYGWVADRFGLTWQVNGTPREQAIAPSLLFTGAQCGRAEEAMQAYTSLFPDSAVQTIDRYGSDAAPDREGTVRQAVFTLAGQEFRAMDSALAHDFTFNEALSLQVLCDSQDEVDRYWTQLGEAGDLEAQRCGWLKDRFGLSWQVVPRALPRLLKDEDAGKVDRVTGAMLQMRKLEIAALEQAYTGGQS</sequence>
<dbReference type="Pfam" id="PF06983">
    <property type="entry name" value="3-dmu-9_3-mt"/>
    <property type="match status" value="2"/>
</dbReference>
<dbReference type="CDD" id="cd06588">
    <property type="entry name" value="PhnB_like"/>
    <property type="match status" value="2"/>
</dbReference>
<evidence type="ECO:0000313" key="3">
    <source>
        <dbReference type="Proteomes" id="UP001595799"/>
    </source>
</evidence>
<name>A0ABV8UNA1_9PROT</name>
<dbReference type="InterPro" id="IPR009725">
    <property type="entry name" value="3_dmu_93_MTrfase"/>
</dbReference>
<feature type="domain" description="PhnB-like" evidence="1">
    <location>
        <begin position="140"/>
        <end position="262"/>
    </location>
</feature>
<dbReference type="Gene3D" id="3.10.180.10">
    <property type="entry name" value="2,3-Dihydroxybiphenyl 1,2-Dioxygenase, domain 1"/>
    <property type="match status" value="1"/>
</dbReference>
<dbReference type="RefSeq" id="WP_382422374.1">
    <property type="nucleotide sequence ID" value="NZ_JBHSCW010000005.1"/>
</dbReference>
<evidence type="ECO:0000259" key="1">
    <source>
        <dbReference type="Pfam" id="PF06983"/>
    </source>
</evidence>
<dbReference type="PIRSF" id="PIRSF500687">
    <property type="entry name" value="MTase_demethylubiq_bact"/>
    <property type="match status" value="1"/>
</dbReference>
<keyword evidence="3" id="KW-1185">Reference proteome</keyword>
<protein>
    <submittedName>
        <fullName evidence="2">VOC family protein</fullName>
    </submittedName>
</protein>
<proteinExistence type="predicted"/>
<evidence type="ECO:0000313" key="2">
    <source>
        <dbReference type="EMBL" id="MFC4352024.1"/>
    </source>
</evidence>
<dbReference type="InterPro" id="IPR029068">
    <property type="entry name" value="Glyas_Bleomycin-R_OHBP_Dase"/>
</dbReference>